<evidence type="ECO:0000256" key="1">
    <source>
        <dbReference type="SAM" id="MobiDB-lite"/>
    </source>
</evidence>
<organism evidence="2 3">
    <name type="scientific">Talaromyces rugulosus</name>
    <name type="common">Penicillium rugulosum</name>
    <dbReference type="NCBI Taxonomy" id="121627"/>
    <lineage>
        <taxon>Eukaryota</taxon>
        <taxon>Fungi</taxon>
        <taxon>Dikarya</taxon>
        <taxon>Ascomycota</taxon>
        <taxon>Pezizomycotina</taxon>
        <taxon>Eurotiomycetes</taxon>
        <taxon>Eurotiomycetidae</taxon>
        <taxon>Eurotiales</taxon>
        <taxon>Trichocomaceae</taxon>
        <taxon>Talaromyces</taxon>
        <taxon>Talaromyces sect. Islandici</taxon>
    </lineage>
</organism>
<evidence type="ECO:0000313" key="2">
    <source>
        <dbReference type="EMBL" id="QKX57408.1"/>
    </source>
</evidence>
<dbReference type="KEGG" id="trg:TRUGW13939_04520"/>
<dbReference type="AlphaFoldDB" id="A0A7H8QUK1"/>
<gene>
    <name evidence="2" type="ORF">TRUGW13939_04520</name>
</gene>
<dbReference type="OrthoDB" id="2537141at2759"/>
<accession>A0A7H8QUK1</accession>
<proteinExistence type="predicted"/>
<dbReference type="Proteomes" id="UP000509510">
    <property type="component" value="Chromosome II"/>
</dbReference>
<feature type="compositionally biased region" description="Basic and acidic residues" evidence="1">
    <location>
        <begin position="120"/>
        <end position="133"/>
    </location>
</feature>
<protein>
    <submittedName>
        <fullName evidence="2">Uncharacterized protein</fullName>
    </submittedName>
</protein>
<name>A0A7H8QUK1_TALRU</name>
<dbReference type="EMBL" id="CP055899">
    <property type="protein sequence ID" value="QKX57408.1"/>
    <property type="molecule type" value="Genomic_DNA"/>
</dbReference>
<reference evidence="3" key="1">
    <citation type="submission" date="2020-06" db="EMBL/GenBank/DDBJ databases">
        <title>A chromosome-scale genome assembly of Talaromyces rugulosus W13939.</title>
        <authorList>
            <person name="Wang B."/>
            <person name="Guo L."/>
            <person name="Ye K."/>
            <person name="Wang L."/>
        </authorList>
    </citation>
    <scope>NUCLEOTIDE SEQUENCE [LARGE SCALE GENOMIC DNA]</scope>
    <source>
        <strain evidence="3">W13939</strain>
    </source>
</reference>
<feature type="region of interest" description="Disordered" evidence="1">
    <location>
        <begin position="111"/>
        <end position="194"/>
    </location>
</feature>
<dbReference type="RefSeq" id="XP_035343586.1">
    <property type="nucleotide sequence ID" value="XM_035487693.1"/>
</dbReference>
<feature type="compositionally biased region" description="Polar residues" evidence="1">
    <location>
        <begin position="173"/>
        <end position="182"/>
    </location>
</feature>
<dbReference type="GeneID" id="55992021"/>
<keyword evidence="3" id="KW-1185">Reference proteome</keyword>
<sequence length="494" mass="55977">MFPTRCRVERRICEAESTREDRYEPKGIAENEKTPIPAEAIRKKKLIGKRKGNPRIGERFYAENIRSGRLTFNFNENLGIFKKGKTSVPVHCSDVSVPYLNFSETKFLSNEPQTLQNAKDSAEEIQEPKRLGEDESIASRFKKPLRRPQDPKDATSSHIYDSKILSRCRPDKTQNGPGQGQPQAIEGRDPSLERPSVGDRCFLGLDADSSLLDTRTSRNTEFSVTSIDERLFDSLGNCDQLTIPYEEYKPTFINGFLYTLEDLKCLCTVREHLRSGADVDYTRNTTKANLERILGAEDSLGNHDMLSLAPELMDVTEETLLEYLFDIESRFTKDATFNFLECGTNPGELDPRITGTYPGLNTDSNKNVLESDLEKLLPFTTSDLTHPNQSRKVSGEISRLRSATLSDTEATKQVAAIESSLLDGSSLLGGTFPRNIDQHLLPMSFRVRDQAHDEPAPFWAIDVPPRLISQNAHLNQSRLGNVPERRFWRRHRLY</sequence>
<evidence type="ECO:0000313" key="3">
    <source>
        <dbReference type="Proteomes" id="UP000509510"/>
    </source>
</evidence>